<organism evidence="3 4">
    <name type="scientific">Chlorogloeopsis fritschii PCC 6912</name>
    <dbReference type="NCBI Taxonomy" id="211165"/>
    <lineage>
        <taxon>Bacteria</taxon>
        <taxon>Bacillati</taxon>
        <taxon>Cyanobacteriota</taxon>
        <taxon>Cyanophyceae</taxon>
        <taxon>Nostocales</taxon>
        <taxon>Chlorogloeopsidaceae</taxon>
        <taxon>Chlorogloeopsis</taxon>
    </lineage>
</organism>
<dbReference type="Gene3D" id="1.10.287.110">
    <property type="entry name" value="DnaJ domain"/>
    <property type="match status" value="1"/>
</dbReference>
<dbReference type="GO" id="GO:0005737">
    <property type="term" value="C:cytoplasm"/>
    <property type="evidence" value="ECO:0007669"/>
    <property type="project" value="TreeGrafter"/>
</dbReference>
<evidence type="ECO:0000259" key="2">
    <source>
        <dbReference type="PROSITE" id="PS50076"/>
    </source>
</evidence>
<dbReference type="GO" id="GO:0051082">
    <property type="term" value="F:unfolded protein binding"/>
    <property type="evidence" value="ECO:0007669"/>
    <property type="project" value="TreeGrafter"/>
</dbReference>
<comment type="caution">
    <text evidence="3">The sequence shown here is derived from an EMBL/GenBank/DDBJ whole genome shotgun (WGS) entry which is preliminary data.</text>
</comment>
<evidence type="ECO:0000313" key="4">
    <source>
        <dbReference type="Proteomes" id="UP000268857"/>
    </source>
</evidence>
<dbReference type="Proteomes" id="UP000268857">
    <property type="component" value="Unassembled WGS sequence"/>
</dbReference>
<dbReference type="RefSeq" id="WP_016879049.1">
    <property type="nucleotide sequence ID" value="NZ_AJLN01000124.1"/>
</dbReference>
<gene>
    <name evidence="3" type="ORF">PCC6912_42430</name>
</gene>
<dbReference type="SMART" id="SM00271">
    <property type="entry name" value="DnaJ"/>
    <property type="match status" value="1"/>
</dbReference>
<reference evidence="3 4" key="1">
    <citation type="journal article" date="2019" name="Genome Biol. Evol.">
        <title>Day and night: Metabolic profiles and evolutionary relationships of six axenic non-marine cyanobacteria.</title>
        <authorList>
            <person name="Will S.E."/>
            <person name="Henke P."/>
            <person name="Boedeker C."/>
            <person name="Huang S."/>
            <person name="Brinkmann H."/>
            <person name="Rohde M."/>
            <person name="Jarek M."/>
            <person name="Friedl T."/>
            <person name="Seufert S."/>
            <person name="Schumacher M."/>
            <person name="Overmann J."/>
            <person name="Neumann-Schaal M."/>
            <person name="Petersen J."/>
        </authorList>
    </citation>
    <scope>NUCLEOTIDE SEQUENCE [LARGE SCALE GENOMIC DNA]</scope>
    <source>
        <strain evidence="3 4">PCC 6912</strain>
    </source>
</reference>
<keyword evidence="4" id="KW-1185">Reference proteome</keyword>
<accession>A0A3S0XMX7</accession>
<sequence>MLDKNHYETLKVSPDASQAEIKQAYRRLVKQYHPDINQETADREHIIRINAAYEVLGDTKNRQTYDRQLHHQRLQTTNTNRQQRSATAGQKYQATRYTGRDIDEQIEEWLHLVYQPVNRLLREILNSLAIQIEKLAADPFDDVLLEQFQEYLNTCRDGFKQAQTTFRSLPNPPSLARAAAHLYYCLNQIGDGLDELEYFPLNYDESYLHAGQEMFRIAKGLYWEAQESLGAYA</sequence>
<name>A0A3S0XMX7_CHLFR</name>
<dbReference type="PANTHER" id="PTHR43096:SF52">
    <property type="entry name" value="DNAJ HOMOLOG 1, MITOCHONDRIAL-RELATED"/>
    <property type="match status" value="1"/>
</dbReference>
<evidence type="ECO:0000256" key="1">
    <source>
        <dbReference type="ARBA" id="ARBA00023186"/>
    </source>
</evidence>
<dbReference type="PROSITE" id="PS50076">
    <property type="entry name" value="DNAJ_2"/>
    <property type="match status" value="1"/>
</dbReference>
<dbReference type="InterPro" id="IPR001623">
    <property type="entry name" value="DnaJ_domain"/>
</dbReference>
<dbReference type="PRINTS" id="PR00625">
    <property type="entry name" value="JDOMAIN"/>
</dbReference>
<dbReference type="PANTHER" id="PTHR43096">
    <property type="entry name" value="DNAJ HOMOLOG 1, MITOCHONDRIAL-RELATED"/>
    <property type="match status" value="1"/>
</dbReference>
<keyword evidence="1" id="KW-0143">Chaperone</keyword>
<dbReference type="EMBL" id="RSCJ01000020">
    <property type="protein sequence ID" value="RUR76455.1"/>
    <property type="molecule type" value="Genomic_DNA"/>
</dbReference>
<dbReference type="AlphaFoldDB" id="A0A3S0XMX7"/>
<evidence type="ECO:0000313" key="3">
    <source>
        <dbReference type="EMBL" id="RUR76455.1"/>
    </source>
</evidence>
<dbReference type="Pfam" id="PF00226">
    <property type="entry name" value="DnaJ"/>
    <property type="match status" value="1"/>
</dbReference>
<dbReference type="GO" id="GO:0042026">
    <property type="term" value="P:protein refolding"/>
    <property type="evidence" value="ECO:0007669"/>
    <property type="project" value="TreeGrafter"/>
</dbReference>
<dbReference type="InterPro" id="IPR036869">
    <property type="entry name" value="J_dom_sf"/>
</dbReference>
<dbReference type="SUPFAM" id="SSF46565">
    <property type="entry name" value="Chaperone J-domain"/>
    <property type="match status" value="1"/>
</dbReference>
<dbReference type="OrthoDB" id="9779889at2"/>
<dbReference type="STRING" id="211165.GCA_000317285_05634"/>
<protein>
    <submittedName>
        <fullName evidence="3">Molecular chaperone DnaJ</fullName>
    </submittedName>
</protein>
<proteinExistence type="predicted"/>
<dbReference type="CDD" id="cd06257">
    <property type="entry name" value="DnaJ"/>
    <property type="match status" value="1"/>
</dbReference>
<feature type="domain" description="J" evidence="2">
    <location>
        <begin position="5"/>
        <end position="69"/>
    </location>
</feature>